<evidence type="ECO:0000259" key="7">
    <source>
        <dbReference type="Pfam" id="PF00251"/>
    </source>
</evidence>
<evidence type="ECO:0000256" key="2">
    <source>
        <dbReference type="ARBA" id="ARBA00022801"/>
    </source>
</evidence>
<dbReference type="InterPro" id="IPR013320">
    <property type="entry name" value="ConA-like_dom_sf"/>
</dbReference>
<accession>A0A1Y1ID88</accession>
<keyword evidence="3 4" id="KW-0326">Glycosidase</keyword>
<evidence type="ECO:0000313" key="10">
    <source>
        <dbReference type="Proteomes" id="UP000054558"/>
    </source>
</evidence>
<dbReference type="GO" id="GO:0005975">
    <property type="term" value="P:carbohydrate metabolic process"/>
    <property type="evidence" value="ECO:0007669"/>
    <property type="project" value="InterPro"/>
</dbReference>
<organism evidence="9 10">
    <name type="scientific">Klebsormidium nitens</name>
    <name type="common">Green alga</name>
    <name type="synonym">Ulothrix nitens</name>
    <dbReference type="NCBI Taxonomy" id="105231"/>
    <lineage>
        <taxon>Eukaryota</taxon>
        <taxon>Viridiplantae</taxon>
        <taxon>Streptophyta</taxon>
        <taxon>Klebsormidiophyceae</taxon>
        <taxon>Klebsormidiales</taxon>
        <taxon>Klebsormidiaceae</taxon>
        <taxon>Klebsormidium</taxon>
    </lineage>
</organism>
<name>A0A1Y1ID88_KLENI</name>
<dbReference type="SUPFAM" id="SSF49899">
    <property type="entry name" value="Concanavalin A-like lectins/glucanases"/>
    <property type="match status" value="1"/>
</dbReference>
<dbReference type="CDD" id="cd18624">
    <property type="entry name" value="GH32_Fruct1-like"/>
    <property type="match status" value="1"/>
</dbReference>
<dbReference type="InterPro" id="IPR013148">
    <property type="entry name" value="Glyco_hydro_32_N"/>
</dbReference>
<protein>
    <submittedName>
        <fullName evidence="9">Beta-fructofuranosidase (Invertase)</fullName>
    </submittedName>
</protein>
<keyword evidence="10" id="KW-1185">Reference proteome</keyword>
<feature type="transmembrane region" description="Helical" evidence="6">
    <location>
        <begin position="87"/>
        <end position="106"/>
    </location>
</feature>
<evidence type="ECO:0000313" key="9">
    <source>
        <dbReference type="EMBL" id="GAQ88880.1"/>
    </source>
</evidence>
<dbReference type="SMART" id="SM00640">
    <property type="entry name" value="Glyco_32"/>
    <property type="match status" value="1"/>
</dbReference>
<dbReference type="Gene3D" id="2.115.10.20">
    <property type="entry name" value="Glycosyl hydrolase domain, family 43"/>
    <property type="match status" value="1"/>
</dbReference>
<dbReference type="OrthoDB" id="202537at2759"/>
<dbReference type="EMBL" id="DF237415">
    <property type="protein sequence ID" value="GAQ88880.1"/>
    <property type="molecule type" value="Genomic_DNA"/>
</dbReference>
<feature type="region of interest" description="Disordered" evidence="5">
    <location>
        <begin position="491"/>
        <end position="515"/>
    </location>
</feature>
<evidence type="ECO:0000259" key="8">
    <source>
        <dbReference type="Pfam" id="PF08244"/>
    </source>
</evidence>
<dbReference type="AlphaFoldDB" id="A0A1Y1ID88"/>
<dbReference type="Pfam" id="PF08244">
    <property type="entry name" value="Glyco_hydro_32C"/>
    <property type="match status" value="1"/>
</dbReference>
<evidence type="ECO:0000256" key="3">
    <source>
        <dbReference type="ARBA" id="ARBA00023295"/>
    </source>
</evidence>
<proteinExistence type="inferred from homology"/>
<evidence type="ECO:0000256" key="1">
    <source>
        <dbReference type="ARBA" id="ARBA00009902"/>
    </source>
</evidence>
<evidence type="ECO:0000256" key="5">
    <source>
        <dbReference type="SAM" id="MobiDB-lite"/>
    </source>
</evidence>
<dbReference type="InterPro" id="IPR050551">
    <property type="entry name" value="Fructan_Metab_Enzymes"/>
</dbReference>
<dbReference type="Pfam" id="PF00251">
    <property type="entry name" value="Glyco_hydro_32N"/>
    <property type="match status" value="1"/>
</dbReference>
<dbReference type="STRING" id="105231.A0A1Y1ID88"/>
<dbReference type="InterPro" id="IPR013189">
    <property type="entry name" value="Glyco_hydro_32_C"/>
</dbReference>
<dbReference type="Proteomes" id="UP000054558">
    <property type="component" value="Unassembled WGS sequence"/>
</dbReference>
<comment type="similarity">
    <text evidence="1 4">Belongs to the glycosyl hydrolase 32 family.</text>
</comment>
<feature type="domain" description="Glycosyl hydrolase family 32 N-terminal" evidence="7">
    <location>
        <begin position="130"/>
        <end position="445"/>
    </location>
</feature>
<keyword evidence="2 4" id="KW-0378">Hydrolase</keyword>
<sequence>MEEKDAISLLPEQGNLDSASIDILDKDNEVAKAGYVTASHDASFHQAEILGHTLDISNEGPEKEFWPHRLVSRQARWRRAVYEQRKVLMLAIAIVILLVLGLGIVLELTTGKHAVKHKPSLAASYRSAFHFQPPDGHWMNDPNGPVFYKGYYHLFFQYNGLAAVWGNITWGHAVSSDLIHWNTGPIALAPDEWYDRQGVWSGSATVLQDGSVVLVYTGLTNQSVQVQNLATPVDAADPLLRQWKKSPQNPVISPPPGVNNLDFRDPTTAWLAGDGRWRMLVGARLAGSGAALMYSSPDFRTWTPTSAPLHAVPGSPMWECPDLFPVAHNAGLPLGVHPAGTPYVLKASIDHTLTDSYALGSYDAATDTWAPRGPDDVSQGRLLDYGKYYASKSFYDPVKGRRVLFGWIYETDSQQSNIRRGWASVQALPRAVELAADGADIVQWPVAEVDALRKHAATLRNVTLPPGARLELPGVAGCQLDLELAFTLPPQDEAAAPPPASAASEPSRCSPEGSAGGGALAVGPFGVAVLAAGAERTAAYFELARNGTAAVARVCTDLRAASLAPDTDRGVYGSAVRREGDGATLSMRVIVDHSVVEVFAEKGHTVVTTRSYPLGAMDQEARVFLFNNGSNSVVLQQATAWSMNSISISSI</sequence>
<dbReference type="InterPro" id="IPR001362">
    <property type="entry name" value="Glyco_hydro_32"/>
</dbReference>
<feature type="domain" description="Glycosyl hydrolase family 32 C-terminal" evidence="8">
    <location>
        <begin position="448"/>
        <end position="642"/>
    </location>
</feature>
<dbReference type="PANTHER" id="PTHR31953">
    <property type="entry name" value="BETA-FRUCTOFURANOSIDASE, INSOLUBLE ISOENZYME CWINV1-RELATED"/>
    <property type="match status" value="1"/>
</dbReference>
<keyword evidence="6" id="KW-0472">Membrane</keyword>
<evidence type="ECO:0000256" key="6">
    <source>
        <dbReference type="SAM" id="Phobius"/>
    </source>
</evidence>
<keyword evidence="6" id="KW-0812">Transmembrane</keyword>
<dbReference type="SUPFAM" id="SSF75005">
    <property type="entry name" value="Arabinanase/levansucrase/invertase"/>
    <property type="match status" value="1"/>
</dbReference>
<reference evidence="9 10" key="1">
    <citation type="journal article" date="2014" name="Nat. Commun.">
        <title>Klebsormidium flaccidum genome reveals primary factors for plant terrestrial adaptation.</title>
        <authorList>
            <person name="Hori K."/>
            <person name="Maruyama F."/>
            <person name="Fujisawa T."/>
            <person name="Togashi T."/>
            <person name="Yamamoto N."/>
            <person name="Seo M."/>
            <person name="Sato S."/>
            <person name="Yamada T."/>
            <person name="Mori H."/>
            <person name="Tajima N."/>
            <person name="Moriyama T."/>
            <person name="Ikeuchi M."/>
            <person name="Watanabe M."/>
            <person name="Wada H."/>
            <person name="Kobayashi K."/>
            <person name="Saito M."/>
            <person name="Masuda T."/>
            <person name="Sasaki-Sekimoto Y."/>
            <person name="Mashiguchi K."/>
            <person name="Awai K."/>
            <person name="Shimojima M."/>
            <person name="Masuda S."/>
            <person name="Iwai M."/>
            <person name="Nobusawa T."/>
            <person name="Narise T."/>
            <person name="Kondo S."/>
            <person name="Saito H."/>
            <person name="Sato R."/>
            <person name="Murakawa M."/>
            <person name="Ihara Y."/>
            <person name="Oshima-Yamada Y."/>
            <person name="Ohtaka K."/>
            <person name="Satoh M."/>
            <person name="Sonobe K."/>
            <person name="Ishii M."/>
            <person name="Ohtani R."/>
            <person name="Kanamori-Sato M."/>
            <person name="Honoki R."/>
            <person name="Miyazaki D."/>
            <person name="Mochizuki H."/>
            <person name="Umetsu J."/>
            <person name="Higashi K."/>
            <person name="Shibata D."/>
            <person name="Kamiya Y."/>
            <person name="Sato N."/>
            <person name="Nakamura Y."/>
            <person name="Tabata S."/>
            <person name="Ida S."/>
            <person name="Kurokawa K."/>
            <person name="Ohta H."/>
        </authorList>
    </citation>
    <scope>NUCLEOTIDE SEQUENCE [LARGE SCALE GENOMIC DNA]</scope>
    <source>
        <strain evidence="9 10">NIES-2285</strain>
    </source>
</reference>
<dbReference type="GO" id="GO:0004553">
    <property type="term" value="F:hydrolase activity, hydrolyzing O-glycosyl compounds"/>
    <property type="evidence" value="ECO:0007669"/>
    <property type="project" value="InterPro"/>
</dbReference>
<dbReference type="Gene3D" id="2.60.120.560">
    <property type="entry name" value="Exo-inulinase, domain 1"/>
    <property type="match status" value="1"/>
</dbReference>
<evidence type="ECO:0000256" key="4">
    <source>
        <dbReference type="RuleBase" id="RU362110"/>
    </source>
</evidence>
<feature type="compositionally biased region" description="Low complexity" evidence="5">
    <location>
        <begin position="491"/>
        <end position="512"/>
    </location>
</feature>
<gene>
    <name evidence="9" type="ORF">KFL_004660120</name>
</gene>
<dbReference type="InterPro" id="IPR023296">
    <property type="entry name" value="Glyco_hydro_beta-prop_sf"/>
</dbReference>
<keyword evidence="6" id="KW-1133">Transmembrane helix</keyword>
<dbReference type="OMA" id="TTFFCQD"/>